<dbReference type="EMBL" id="VDEP01000308">
    <property type="protein sequence ID" value="KAA1106963.1"/>
    <property type="molecule type" value="Genomic_DNA"/>
</dbReference>
<proteinExistence type="predicted"/>
<dbReference type="EMBL" id="VSWC01000144">
    <property type="protein sequence ID" value="KAA1078441.1"/>
    <property type="molecule type" value="Genomic_DNA"/>
</dbReference>
<keyword evidence="4" id="KW-1185">Reference proteome</keyword>
<evidence type="ECO:0000313" key="5">
    <source>
        <dbReference type="Proteomes" id="UP000325313"/>
    </source>
</evidence>
<evidence type="ECO:0000313" key="2">
    <source>
        <dbReference type="EMBL" id="KAA1078441.1"/>
    </source>
</evidence>
<accession>A0A5B0Q1I6</accession>
<organism evidence="3 5">
    <name type="scientific">Puccinia graminis f. sp. tritici</name>
    <dbReference type="NCBI Taxonomy" id="56615"/>
    <lineage>
        <taxon>Eukaryota</taxon>
        <taxon>Fungi</taxon>
        <taxon>Dikarya</taxon>
        <taxon>Basidiomycota</taxon>
        <taxon>Pucciniomycotina</taxon>
        <taxon>Pucciniomycetes</taxon>
        <taxon>Pucciniales</taxon>
        <taxon>Pucciniaceae</taxon>
        <taxon>Puccinia</taxon>
    </lineage>
</organism>
<evidence type="ECO:0000256" key="1">
    <source>
        <dbReference type="SAM" id="MobiDB-lite"/>
    </source>
</evidence>
<evidence type="ECO:0000313" key="3">
    <source>
        <dbReference type="EMBL" id="KAA1106963.1"/>
    </source>
</evidence>
<feature type="compositionally biased region" description="Polar residues" evidence="1">
    <location>
        <begin position="18"/>
        <end position="27"/>
    </location>
</feature>
<evidence type="ECO:0000313" key="4">
    <source>
        <dbReference type="Proteomes" id="UP000324748"/>
    </source>
</evidence>
<feature type="region of interest" description="Disordered" evidence="1">
    <location>
        <begin position="1"/>
        <end position="27"/>
    </location>
</feature>
<dbReference type="AlphaFoldDB" id="A0A5B0Q1I6"/>
<dbReference type="Proteomes" id="UP000324748">
    <property type="component" value="Unassembled WGS sequence"/>
</dbReference>
<protein>
    <submittedName>
        <fullName evidence="3">Uncharacterized protein</fullName>
    </submittedName>
</protein>
<name>A0A5B0Q1I6_PUCGR</name>
<reference evidence="4 5" key="1">
    <citation type="submission" date="2019-05" db="EMBL/GenBank/DDBJ databases">
        <title>Emergence of the Ug99 lineage of the wheat stem rust pathogen through somatic hybridization.</title>
        <authorList>
            <person name="Li F."/>
            <person name="Upadhyaya N.M."/>
            <person name="Sperschneider J."/>
            <person name="Matny O."/>
            <person name="Nguyen-Phuc H."/>
            <person name="Mago R."/>
            <person name="Raley C."/>
            <person name="Miller M.E."/>
            <person name="Silverstein K.A.T."/>
            <person name="Henningsen E."/>
            <person name="Hirsch C.D."/>
            <person name="Visser B."/>
            <person name="Pretorius Z.A."/>
            <person name="Steffenson B.J."/>
            <person name="Schwessinger B."/>
            <person name="Dodds P.N."/>
            <person name="Figueroa M."/>
        </authorList>
    </citation>
    <scope>NUCLEOTIDE SEQUENCE [LARGE SCALE GENOMIC DNA]</scope>
    <source>
        <strain evidence="2">21-0</strain>
        <strain evidence="3 5">Ug99</strain>
    </source>
</reference>
<dbReference type="Proteomes" id="UP000325313">
    <property type="component" value="Unassembled WGS sequence"/>
</dbReference>
<sequence>MSSAVTPSDSARHPSDACRSSYSSGRSWTGLSLPLLPLVCSEPRFRPSVPPLLVAPPQYTLNPVPQSAVNPSARIPRSKLFGTLRIRTTFPRFPVPRKARLSTNAPPLSSACVCSVSSACFPHQPRALRMRPNKLAKALVKSCSCHHTAPPIWTMKPEVEQENLPPHPSSTQICNSLPFGLISSFLSTVAFK</sequence>
<gene>
    <name evidence="2" type="ORF">PGT21_035145</name>
    <name evidence="3" type="ORF">PGTUg99_017176</name>
</gene>
<comment type="caution">
    <text evidence="3">The sequence shown here is derived from an EMBL/GenBank/DDBJ whole genome shotgun (WGS) entry which is preliminary data.</text>
</comment>